<feature type="domain" description="tRNA pseudouridine synthase II TruB subfamily 1 C-terminal" evidence="5">
    <location>
        <begin position="248"/>
        <end position="304"/>
    </location>
</feature>
<dbReference type="Pfam" id="PF16198">
    <property type="entry name" value="TruB_C_2"/>
    <property type="match status" value="1"/>
</dbReference>
<dbReference type="InterPro" id="IPR032819">
    <property type="entry name" value="TruB_C"/>
</dbReference>
<dbReference type="GO" id="GO:0160148">
    <property type="term" value="F:tRNA pseudouridine(55) synthase activity"/>
    <property type="evidence" value="ECO:0007669"/>
    <property type="project" value="UniProtKB-EC"/>
</dbReference>
<protein>
    <recommendedName>
        <fullName evidence="1">tRNA pseudouridine(55) synthase</fullName>
        <ecNumber evidence="1">5.4.99.25</ecNumber>
    </recommendedName>
</protein>
<sequence>MARRRRNNGRNVNGILLLDKPVGITSNAALQRVKRLFNANKAGHTGNLDPMASGLLPVCLGEATKVSGFLLDSDKHYTGTCKLGERTDSGDADGVVVQTRPVEKYSEARILEVFSQFKGEISQIPPMHSAIKVDGQPLYKLAHQGIEIERKPRRVNIFSLELLRQVRDELDIDVHCSKGTYIRTLVQDIGEKLGCGAHLNALRRTGAGPFAIDNSCTLAELEELAEEEGFTAMDARLLPMEYALADWPQVKLTQDSTHYLRQGQAVQVPKAPTRGWVCLFADDDRFLGVGQILGDGRVAPRRLINLA</sequence>
<evidence type="ECO:0000259" key="6">
    <source>
        <dbReference type="Pfam" id="PF16198"/>
    </source>
</evidence>
<dbReference type="GO" id="GO:1990481">
    <property type="term" value="P:mRNA pseudouridine synthesis"/>
    <property type="evidence" value="ECO:0007669"/>
    <property type="project" value="TreeGrafter"/>
</dbReference>
<dbReference type="PANTHER" id="PTHR13767:SF2">
    <property type="entry name" value="PSEUDOURIDYLATE SYNTHASE TRUB1"/>
    <property type="match status" value="1"/>
</dbReference>
<organism evidence="7">
    <name type="scientific">hydrothermal vent metagenome</name>
    <dbReference type="NCBI Taxonomy" id="652676"/>
    <lineage>
        <taxon>unclassified sequences</taxon>
        <taxon>metagenomes</taxon>
        <taxon>ecological metagenomes</taxon>
    </lineage>
</organism>
<dbReference type="SUPFAM" id="SSF55120">
    <property type="entry name" value="Pseudouridine synthase"/>
    <property type="match status" value="1"/>
</dbReference>
<evidence type="ECO:0000256" key="3">
    <source>
        <dbReference type="ARBA" id="ARBA00023235"/>
    </source>
</evidence>
<dbReference type="FunFam" id="2.30.130.10:FF:000012">
    <property type="entry name" value="tRNA pseudouridine synthase B"/>
    <property type="match status" value="1"/>
</dbReference>
<dbReference type="SUPFAM" id="SSF88697">
    <property type="entry name" value="PUA domain-like"/>
    <property type="match status" value="1"/>
</dbReference>
<evidence type="ECO:0000256" key="2">
    <source>
        <dbReference type="ARBA" id="ARBA00022694"/>
    </source>
</evidence>
<dbReference type="EC" id="5.4.99.25" evidence="1"/>
<dbReference type="InterPro" id="IPR036974">
    <property type="entry name" value="PUA_sf"/>
</dbReference>
<dbReference type="GO" id="GO:0003723">
    <property type="term" value="F:RNA binding"/>
    <property type="evidence" value="ECO:0007669"/>
    <property type="project" value="InterPro"/>
</dbReference>
<dbReference type="NCBIfam" id="TIGR00431">
    <property type="entry name" value="TruB"/>
    <property type="match status" value="1"/>
</dbReference>
<keyword evidence="2" id="KW-0819">tRNA processing</keyword>
<gene>
    <name evidence="7" type="ORF">MNBD_GAMMA24-2125</name>
</gene>
<dbReference type="Pfam" id="PF01509">
    <property type="entry name" value="TruB_N"/>
    <property type="match status" value="1"/>
</dbReference>
<name>A0A3B1BPH9_9ZZZZ</name>
<evidence type="ECO:0000256" key="1">
    <source>
        <dbReference type="ARBA" id="ARBA00012787"/>
    </source>
</evidence>
<dbReference type="CDD" id="cd02573">
    <property type="entry name" value="PseudoU_synth_EcTruB"/>
    <property type="match status" value="1"/>
</dbReference>
<dbReference type="EMBL" id="UOFZ01000113">
    <property type="protein sequence ID" value="VAX13388.1"/>
    <property type="molecule type" value="Genomic_DNA"/>
</dbReference>
<keyword evidence="3 7" id="KW-0413">Isomerase</keyword>
<dbReference type="Gene3D" id="2.30.130.10">
    <property type="entry name" value="PUA domain"/>
    <property type="match status" value="1"/>
</dbReference>
<dbReference type="InterPro" id="IPR015240">
    <property type="entry name" value="tRNA_sdUridine_synth_fam1_C"/>
</dbReference>
<dbReference type="GO" id="GO:0006400">
    <property type="term" value="P:tRNA modification"/>
    <property type="evidence" value="ECO:0007669"/>
    <property type="project" value="TreeGrafter"/>
</dbReference>
<dbReference type="InterPro" id="IPR014780">
    <property type="entry name" value="tRNA_psdUridine_synth_TruB"/>
</dbReference>
<dbReference type="PANTHER" id="PTHR13767">
    <property type="entry name" value="TRNA-PSEUDOURIDINE SYNTHASE"/>
    <property type="match status" value="1"/>
</dbReference>
<dbReference type="InterPro" id="IPR015947">
    <property type="entry name" value="PUA-like_sf"/>
</dbReference>
<feature type="domain" description="Pseudouridine synthase II N-terminal" evidence="4">
    <location>
        <begin position="34"/>
        <end position="182"/>
    </location>
</feature>
<accession>A0A3B1BPH9</accession>
<dbReference type="Pfam" id="PF09157">
    <property type="entry name" value="TruB-C_2"/>
    <property type="match status" value="1"/>
</dbReference>
<evidence type="ECO:0000313" key="7">
    <source>
        <dbReference type="EMBL" id="VAX13388.1"/>
    </source>
</evidence>
<dbReference type="Gene3D" id="3.30.2350.10">
    <property type="entry name" value="Pseudouridine synthase"/>
    <property type="match status" value="1"/>
</dbReference>
<feature type="domain" description="tRNA pseudouridylate synthase B C-terminal" evidence="6">
    <location>
        <begin position="183"/>
        <end position="244"/>
    </location>
</feature>
<proteinExistence type="inferred from homology"/>
<dbReference type="InterPro" id="IPR002501">
    <property type="entry name" value="PsdUridine_synth_N"/>
</dbReference>
<evidence type="ECO:0000259" key="4">
    <source>
        <dbReference type="Pfam" id="PF01509"/>
    </source>
</evidence>
<dbReference type="InterPro" id="IPR020103">
    <property type="entry name" value="PsdUridine_synth_cat_dom_sf"/>
</dbReference>
<dbReference type="HAMAP" id="MF_01080">
    <property type="entry name" value="TruB_bact"/>
    <property type="match status" value="1"/>
</dbReference>
<dbReference type="FunFam" id="3.30.2350.10:FF:000011">
    <property type="entry name" value="tRNA pseudouridine synthase B"/>
    <property type="match status" value="1"/>
</dbReference>
<dbReference type="CDD" id="cd21152">
    <property type="entry name" value="PUA_TruB_bacterial"/>
    <property type="match status" value="1"/>
</dbReference>
<evidence type="ECO:0000259" key="5">
    <source>
        <dbReference type="Pfam" id="PF09157"/>
    </source>
</evidence>
<dbReference type="AlphaFoldDB" id="A0A3B1BPH9"/>
<reference evidence="7" key="1">
    <citation type="submission" date="2018-06" db="EMBL/GenBank/DDBJ databases">
        <authorList>
            <person name="Zhirakovskaya E."/>
        </authorList>
    </citation>
    <scope>NUCLEOTIDE SEQUENCE</scope>
</reference>